<feature type="region of interest" description="Disordered" evidence="3">
    <location>
        <begin position="185"/>
        <end position="215"/>
    </location>
</feature>
<dbReference type="Proteomes" id="UP000614047">
    <property type="component" value="Unassembled WGS sequence"/>
</dbReference>
<dbReference type="Gene3D" id="3.90.79.10">
    <property type="entry name" value="Nucleoside Triphosphate Pyrophosphohydrolase"/>
    <property type="match status" value="1"/>
</dbReference>
<keyword evidence="6" id="KW-1185">Reference proteome</keyword>
<proteinExistence type="predicted"/>
<protein>
    <submittedName>
        <fullName evidence="5">8-oxo-dGTP pyrophosphatase MutT (NUDIX family)</fullName>
    </submittedName>
</protein>
<keyword evidence="2" id="KW-0378">Hydrolase</keyword>
<dbReference type="EMBL" id="JADOUA010000001">
    <property type="protein sequence ID" value="MBG6090235.1"/>
    <property type="molecule type" value="Genomic_DNA"/>
</dbReference>
<sequence>MTAFRTDVPDVPDASRSASLGVAEPRLEFAQKAFIVDRGRLLMVRKAASDPYHPGRWEVPGGRLEVGADLDLDDHIRREVWEEVGLKITPGPPFHLWQWFMPDAAGPGCRARDTRAPRVRVVAAARLCHPVTREVTLENQTATDHLADPAWVPLEEIAGFDLIPSLRPVMQAFLLTRTAPLDTAPLDTAPLDSGAAPSPPFPPLSPPPPDASSPA</sequence>
<dbReference type="GO" id="GO:0016787">
    <property type="term" value="F:hydrolase activity"/>
    <property type="evidence" value="ECO:0007669"/>
    <property type="project" value="UniProtKB-KW"/>
</dbReference>
<gene>
    <name evidence="5" type="ORF">IW256_004348</name>
</gene>
<dbReference type="Pfam" id="PF00293">
    <property type="entry name" value="NUDIX"/>
    <property type="match status" value="1"/>
</dbReference>
<comment type="caution">
    <text evidence="5">The sequence shown here is derived from an EMBL/GenBank/DDBJ whole genome shotgun (WGS) entry which is preliminary data.</text>
</comment>
<evidence type="ECO:0000313" key="6">
    <source>
        <dbReference type="Proteomes" id="UP000614047"/>
    </source>
</evidence>
<dbReference type="SUPFAM" id="SSF55811">
    <property type="entry name" value="Nudix"/>
    <property type="match status" value="1"/>
</dbReference>
<evidence type="ECO:0000256" key="3">
    <source>
        <dbReference type="SAM" id="MobiDB-lite"/>
    </source>
</evidence>
<evidence type="ECO:0000259" key="4">
    <source>
        <dbReference type="PROSITE" id="PS51462"/>
    </source>
</evidence>
<dbReference type="InterPro" id="IPR000086">
    <property type="entry name" value="NUDIX_hydrolase_dom"/>
</dbReference>
<feature type="domain" description="Nudix hydrolase" evidence="4">
    <location>
        <begin position="24"/>
        <end position="175"/>
    </location>
</feature>
<reference evidence="5" key="1">
    <citation type="submission" date="2020-11" db="EMBL/GenBank/DDBJ databases">
        <title>Sequencing the genomes of 1000 actinobacteria strains.</title>
        <authorList>
            <person name="Klenk H.-P."/>
        </authorList>
    </citation>
    <scope>NUCLEOTIDE SEQUENCE</scope>
    <source>
        <strain evidence="5">DSM 43175</strain>
    </source>
</reference>
<dbReference type="InterPro" id="IPR015797">
    <property type="entry name" value="NUDIX_hydrolase-like_dom_sf"/>
</dbReference>
<dbReference type="PANTHER" id="PTHR43046:SF14">
    <property type="entry name" value="MUTT_NUDIX FAMILY PROTEIN"/>
    <property type="match status" value="1"/>
</dbReference>
<feature type="compositionally biased region" description="Pro residues" evidence="3">
    <location>
        <begin position="197"/>
        <end position="215"/>
    </location>
</feature>
<name>A0A931DHM9_9ACTN</name>
<evidence type="ECO:0000313" key="5">
    <source>
        <dbReference type="EMBL" id="MBG6090235.1"/>
    </source>
</evidence>
<evidence type="ECO:0000256" key="1">
    <source>
        <dbReference type="ARBA" id="ARBA00001946"/>
    </source>
</evidence>
<dbReference type="PANTHER" id="PTHR43046">
    <property type="entry name" value="GDP-MANNOSE MANNOSYL HYDROLASE"/>
    <property type="match status" value="1"/>
</dbReference>
<comment type="cofactor">
    <cofactor evidence="1">
        <name>Mg(2+)</name>
        <dbReference type="ChEBI" id="CHEBI:18420"/>
    </cofactor>
</comment>
<dbReference type="RefSeq" id="WP_197012721.1">
    <property type="nucleotide sequence ID" value="NZ_BAABES010000032.1"/>
</dbReference>
<evidence type="ECO:0000256" key="2">
    <source>
        <dbReference type="ARBA" id="ARBA00022801"/>
    </source>
</evidence>
<organism evidence="5 6">
    <name type="scientific">Actinomadura viridis</name>
    <dbReference type="NCBI Taxonomy" id="58110"/>
    <lineage>
        <taxon>Bacteria</taxon>
        <taxon>Bacillati</taxon>
        <taxon>Actinomycetota</taxon>
        <taxon>Actinomycetes</taxon>
        <taxon>Streptosporangiales</taxon>
        <taxon>Thermomonosporaceae</taxon>
        <taxon>Actinomadura</taxon>
    </lineage>
</organism>
<dbReference type="AlphaFoldDB" id="A0A931DHM9"/>
<dbReference type="PROSITE" id="PS51462">
    <property type="entry name" value="NUDIX"/>
    <property type="match status" value="1"/>
</dbReference>
<accession>A0A931DHM9</accession>